<dbReference type="AlphaFoldDB" id="A0A2T3JJF8"/>
<keyword evidence="1" id="KW-0503">Monooxygenase</keyword>
<dbReference type="SUPFAM" id="SSF54909">
    <property type="entry name" value="Dimeric alpha+beta barrel"/>
    <property type="match status" value="1"/>
</dbReference>
<proteinExistence type="predicted"/>
<accession>A0A2T3JJF8</accession>
<protein>
    <submittedName>
        <fullName evidence="1">Antibiotic biosynthesis monooxygenase</fullName>
    </submittedName>
</protein>
<dbReference type="Gene3D" id="3.30.70.100">
    <property type="match status" value="1"/>
</dbReference>
<evidence type="ECO:0000313" key="1">
    <source>
        <dbReference type="EMBL" id="PSU49142.1"/>
    </source>
</evidence>
<comment type="caution">
    <text evidence="1">The sequence shown here is derived from an EMBL/GenBank/DDBJ whole genome shotgun (WGS) entry which is preliminary data.</text>
</comment>
<reference evidence="1 2" key="1">
    <citation type="submission" date="2018-01" db="EMBL/GenBank/DDBJ databases">
        <title>Whole genome sequencing of Histamine producing bacteria.</title>
        <authorList>
            <person name="Butler K."/>
        </authorList>
    </citation>
    <scope>NUCLEOTIDE SEQUENCE [LARGE SCALE GENOMIC DNA]</scope>
    <source>
        <strain evidence="1 2">JCM 12947</strain>
    </source>
</reference>
<keyword evidence="1" id="KW-0560">Oxidoreductase</keyword>
<dbReference type="PANTHER" id="PTHR37811">
    <property type="entry name" value="BLL5343 PROTEIN"/>
    <property type="match status" value="1"/>
</dbReference>
<dbReference type="OrthoDB" id="9797060at2"/>
<dbReference type="InterPro" id="IPR052936">
    <property type="entry name" value="Jasmonate_Hydroxylase-like"/>
</dbReference>
<keyword evidence="2" id="KW-1185">Reference proteome</keyword>
<dbReference type="InterPro" id="IPR011008">
    <property type="entry name" value="Dimeric_a/b-barrel"/>
</dbReference>
<dbReference type="Proteomes" id="UP000240987">
    <property type="component" value="Unassembled WGS sequence"/>
</dbReference>
<evidence type="ECO:0000313" key="2">
    <source>
        <dbReference type="Proteomes" id="UP000240987"/>
    </source>
</evidence>
<dbReference type="RefSeq" id="WP_107242421.1">
    <property type="nucleotide sequence ID" value="NZ_PYMJ01000007.1"/>
</dbReference>
<sequence>MKYAVIFKAEINQFDDEYSKMAAKMRDLAIKEYDCTEFVATAEGSQEIAISYWDNLEHIKAWKQNAEHLVAQKLGQNKWYKHYTVEVVEVLRRYSSK</sequence>
<gene>
    <name evidence="1" type="ORF">C9J12_09125</name>
</gene>
<dbReference type="EMBL" id="PYMJ01000007">
    <property type="protein sequence ID" value="PSU49142.1"/>
    <property type="molecule type" value="Genomic_DNA"/>
</dbReference>
<name>A0A2T3JJF8_9GAMM</name>
<organism evidence="1 2">
    <name type="scientific">Photobacterium frigidiphilum</name>
    <dbReference type="NCBI Taxonomy" id="264736"/>
    <lineage>
        <taxon>Bacteria</taxon>
        <taxon>Pseudomonadati</taxon>
        <taxon>Pseudomonadota</taxon>
        <taxon>Gammaproteobacteria</taxon>
        <taxon>Vibrionales</taxon>
        <taxon>Vibrionaceae</taxon>
        <taxon>Photobacterium</taxon>
    </lineage>
</organism>
<dbReference type="GO" id="GO:0004497">
    <property type="term" value="F:monooxygenase activity"/>
    <property type="evidence" value="ECO:0007669"/>
    <property type="project" value="UniProtKB-KW"/>
</dbReference>
<dbReference type="PANTHER" id="PTHR37811:SF2">
    <property type="entry name" value="ABM DOMAIN-CONTAINING PROTEIN"/>
    <property type="match status" value="1"/>
</dbReference>